<dbReference type="InParanoid" id="K1QS20"/>
<gene>
    <name evidence="1" type="ORF">CGI_10027008</name>
</gene>
<evidence type="ECO:0000313" key="1">
    <source>
        <dbReference type="EMBL" id="EKC36473.1"/>
    </source>
</evidence>
<name>K1QS20_MAGGI</name>
<accession>K1QS20</accession>
<organism evidence="1">
    <name type="scientific">Magallana gigas</name>
    <name type="common">Pacific oyster</name>
    <name type="synonym">Crassostrea gigas</name>
    <dbReference type="NCBI Taxonomy" id="29159"/>
    <lineage>
        <taxon>Eukaryota</taxon>
        <taxon>Metazoa</taxon>
        <taxon>Spiralia</taxon>
        <taxon>Lophotrochozoa</taxon>
        <taxon>Mollusca</taxon>
        <taxon>Bivalvia</taxon>
        <taxon>Autobranchia</taxon>
        <taxon>Pteriomorphia</taxon>
        <taxon>Ostreida</taxon>
        <taxon>Ostreoidea</taxon>
        <taxon>Ostreidae</taxon>
        <taxon>Magallana</taxon>
    </lineage>
</organism>
<reference evidence="1" key="1">
    <citation type="journal article" date="2012" name="Nature">
        <title>The oyster genome reveals stress adaptation and complexity of shell formation.</title>
        <authorList>
            <person name="Zhang G."/>
            <person name="Fang X."/>
            <person name="Guo X."/>
            <person name="Li L."/>
            <person name="Luo R."/>
            <person name="Xu F."/>
            <person name="Yang P."/>
            <person name="Zhang L."/>
            <person name="Wang X."/>
            <person name="Qi H."/>
            <person name="Xiong Z."/>
            <person name="Que H."/>
            <person name="Xie Y."/>
            <person name="Holland P.W."/>
            <person name="Paps J."/>
            <person name="Zhu Y."/>
            <person name="Wu F."/>
            <person name="Chen Y."/>
            <person name="Wang J."/>
            <person name="Peng C."/>
            <person name="Meng J."/>
            <person name="Yang L."/>
            <person name="Liu J."/>
            <person name="Wen B."/>
            <person name="Zhang N."/>
            <person name="Huang Z."/>
            <person name="Zhu Q."/>
            <person name="Feng Y."/>
            <person name="Mount A."/>
            <person name="Hedgecock D."/>
            <person name="Xu Z."/>
            <person name="Liu Y."/>
            <person name="Domazet-Loso T."/>
            <person name="Du Y."/>
            <person name="Sun X."/>
            <person name="Zhang S."/>
            <person name="Liu B."/>
            <person name="Cheng P."/>
            <person name="Jiang X."/>
            <person name="Li J."/>
            <person name="Fan D."/>
            <person name="Wang W."/>
            <person name="Fu W."/>
            <person name="Wang T."/>
            <person name="Wang B."/>
            <person name="Zhang J."/>
            <person name="Peng Z."/>
            <person name="Li Y."/>
            <person name="Li N."/>
            <person name="Wang J."/>
            <person name="Chen M."/>
            <person name="He Y."/>
            <person name="Tan F."/>
            <person name="Song X."/>
            <person name="Zheng Q."/>
            <person name="Huang R."/>
            <person name="Yang H."/>
            <person name="Du X."/>
            <person name="Chen L."/>
            <person name="Yang M."/>
            <person name="Gaffney P.M."/>
            <person name="Wang S."/>
            <person name="Luo L."/>
            <person name="She Z."/>
            <person name="Ming Y."/>
            <person name="Huang W."/>
            <person name="Zhang S."/>
            <person name="Huang B."/>
            <person name="Zhang Y."/>
            <person name="Qu T."/>
            <person name="Ni P."/>
            <person name="Miao G."/>
            <person name="Wang J."/>
            <person name="Wang Q."/>
            <person name="Steinberg C.E."/>
            <person name="Wang H."/>
            <person name="Li N."/>
            <person name="Qian L."/>
            <person name="Zhang G."/>
            <person name="Li Y."/>
            <person name="Yang H."/>
            <person name="Liu X."/>
            <person name="Wang J."/>
            <person name="Yin Y."/>
            <person name="Wang J."/>
        </authorList>
    </citation>
    <scope>NUCLEOTIDE SEQUENCE [LARGE SCALE GENOMIC DNA]</scope>
    <source>
        <strain evidence="1">05x7-T-G4-1.051#20</strain>
    </source>
</reference>
<dbReference type="EMBL" id="JH816387">
    <property type="protein sequence ID" value="EKC36473.1"/>
    <property type="molecule type" value="Genomic_DNA"/>
</dbReference>
<proteinExistence type="predicted"/>
<sequence>MPLLPPARRNWSGVAPFPISPDRPKLTWPPSGWETMTSDQKLQAWEFTALSLETDGVINSSSLTSSRAALLCKYNFLCLPGSAKPVMIKEDETDRKLRFYNYKKLCALARKGVHSLDDNLFVVMLEAAFLQRKKTMDSVINSERSSPARSAGAKRALPARRV</sequence>
<dbReference type="AlphaFoldDB" id="K1QS20"/>
<dbReference type="HOGENOM" id="CLU_1637078_0_0_1"/>
<protein>
    <submittedName>
        <fullName evidence="1">Uncharacterized protein</fullName>
    </submittedName>
</protein>